<accession>A0A0N1MUH7</accession>
<evidence type="ECO:0000256" key="7">
    <source>
        <dbReference type="ARBA" id="ARBA00022679"/>
    </source>
</evidence>
<evidence type="ECO:0000256" key="1">
    <source>
        <dbReference type="ARBA" id="ARBA00000085"/>
    </source>
</evidence>
<sequence>MLYFSRKITLAIVVLIIVLLLSFLFGRQYDLGNAKRQAEVQVGQLSHYLDTELSRFATIPYLATDNQLLTTFISNENQSAQQVNNYLADIQQASGASDVYVLNREGDVIASSNWQLDYTYIGNNFAFRPYFYRALAGDKIAYFALGLRSNERGIYFSEPIYLNQQVIGVVTLKVNVSKFETDRQLLNTSHASHFYLTLDDKIIAMSDKQSWRLNTFDSLSNIQLQQLQTSRRYLAHTPTVIDLAQTTSQGITLLSIGQRQTRRQFVPASASIDRIKADITVLVDVSSVNLDQLPRLFWLAVIYISTLLIFYSLMARFAGYKKLLYSRHSLEQEVIERTHALENAQTALLQAAKLATIGQLSAGINHEINQPLSAMSTYLVSAKRLIAKGDIEQAAKNIVIVQSLIDRVHKIVGQLKHFSKPAQTQLRAQSLNQLLRNAMVIASAQLKHDDVTVQEIVITDDIKVWVDEIKFEQVLVNVITNASQAMLQSLKRELSFEVEQFDDRVKLSILDTGPGIELHALGTIFEPFYSTKSTNGLGLGLSISKQIINSFNGCLSAHNRPTGGAQFIITLTSTQGEQ</sequence>
<dbReference type="STRING" id="187330.AMS58_10405"/>
<gene>
    <name evidence="18" type="ORF">ADS77_09320</name>
</gene>
<keyword evidence="12 16" id="KW-1133">Transmembrane helix</keyword>
<dbReference type="AlphaFoldDB" id="A0A0N1MUH7"/>
<dbReference type="InterPro" id="IPR033479">
    <property type="entry name" value="dCache_1"/>
</dbReference>
<keyword evidence="10 18" id="KW-0418">Kinase</keyword>
<dbReference type="InterPro" id="IPR036097">
    <property type="entry name" value="HisK_dim/P_sf"/>
</dbReference>
<evidence type="ECO:0000256" key="16">
    <source>
        <dbReference type="SAM" id="Phobius"/>
    </source>
</evidence>
<dbReference type="SMART" id="SM00388">
    <property type="entry name" value="HisKA"/>
    <property type="match status" value="1"/>
</dbReference>
<evidence type="ECO:0000259" key="17">
    <source>
        <dbReference type="PROSITE" id="PS50109"/>
    </source>
</evidence>
<keyword evidence="7" id="KW-0808">Transferase</keyword>
<feature type="transmembrane region" description="Helical" evidence="16">
    <location>
        <begin position="296"/>
        <end position="318"/>
    </location>
</feature>
<dbReference type="InterPro" id="IPR017055">
    <property type="entry name" value="Sig_transdc_His_kinase_DctB"/>
</dbReference>
<evidence type="ECO:0000256" key="3">
    <source>
        <dbReference type="ARBA" id="ARBA00012438"/>
    </source>
</evidence>
<dbReference type="PANTHER" id="PTHR43065">
    <property type="entry name" value="SENSOR HISTIDINE KINASE"/>
    <property type="match status" value="1"/>
</dbReference>
<keyword evidence="6" id="KW-0597">Phosphoprotein</keyword>
<protein>
    <recommendedName>
        <fullName evidence="15">C4-dicarboxylate transport sensor protein DctB</fullName>
        <ecNumber evidence="3">2.7.13.3</ecNumber>
    </recommendedName>
</protein>
<evidence type="ECO:0000256" key="15">
    <source>
        <dbReference type="ARBA" id="ARBA00073143"/>
    </source>
</evidence>
<comment type="caution">
    <text evidence="18">The sequence shown here is derived from an EMBL/GenBank/DDBJ whole genome shotgun (WGS) entry which is preliminary data.</text>
</comment>
<proteinExistence type="predicted"/>
<dbReference type="Gene3D" id="3.30.450.20">
    <property type="entry name" value="PAS domain"/>
    <property type="match status" value="2"/>
</dbReference>
<evidence type="ECO:0000256" key="5">
    <source>
        <dbReference type="ARBA" id="ARBA00022519"/>
    </source>
</evidence>
<organism evidence="18 19">
    <name type="scientific">Pseudoalteromonas porphyrae</name>
    <dbReference type="NCBI Taxonomy" id="187330"/>
    <lineage>
        <taxon>Bacteria</taxon>
        <taxon>Pseudomonadati</taxon>
        <taxon>Pseudomonadota</taxon>
        <taxon>Gammaproteobacteria</taxon>
        <taxon>Alteromonadales</taxon>
        <taxon>Pseudoalteromonadaceae</taxon>
        <taxon>Pseudoalteromonas</taxon>
    </lineage>
</organism>
<evidence type="ECO:0000256" key="11">
    <source>
        <dbReference type="ARBA" id="ARBA00022840"/>
    </source>
</evidence>
<dbReference type="PROSITE" id="PS50109">
    <property type="entry name" value="HIS_KIN"/>
    <property type="match status" value="1"/>
</dbReference>
<evidence type="ECO:0000256" key="14">
    <source>
        <dbReference type="ARBA" id="ARBA00023136"/>
    </source>
</evidence>
<dbReference type="OrthoDB" id="9772100at2"/>
<dbReference type="SUPFAM" id="SSF103190">
    <property type="entry name" value="Sensory domain-like"/>
    <property type="match status" value="1"/>
</dbReference>
<dbReference type="CDD" id="cd00082">
    <property type="entry name" value="HisKA"/>
    <property type="match status" value="1"/>
</dbReference>
<evidence type="ECO:0000256" key="13">
    <source>
        <dbReference type="ARBA" id="ARBA00023012"/>
    </source>
</evidence>
<evidence type="ECO:0000256" key="4">
    <source>
        <dbReference type="ARBA" id="ARBA00022475"/>
    </source>
</evidence>
<dbReference type="PRINTS" id="PR00344">
    <property type="entry name" value="BCTRLSENSOR"/>
</dbReference>
<feature type="domain" description="Histidine kinase" evidence="17">
    <location>
        <begin position="363"/>
        <end position="575"/>
    </location>
</feature>
<dbReference type="GO" id="GO:0005524">
    <property type="term" value="F:ATP binding"/>
    <property type="evidence" value="ECO:0007669"/>
    <property type="project" value="UniProtKB-KW"/>
</dbReference>
<keyword evidence="19" id="KW-1185">Reference proteome</keyword>
<evidence type="ECO:0000256" key="6">
    <source>
        <dbReference type="ARBA" id="ARBA00022553"/>
    </source>
</evidence>
<dbReference type="Pfam" id="PF02518">
    <property type="entry name" value="HATPase_c"/>
    <property type="match status" value="1"/>
</dbReference>
<dbReference type="RefSeq" id="WP_054454047.1">
    <property type="nucleotide sequence ID" value="NZ_LHPH01000008.1"/>
</dbReference>
<dbReference type="CDD" id="cd12914">
    <property type="entry name" value="PDC1_DGC_like"/>
    <property type="match status" value="1"/>
</dbReference>
<dbReference type="Proteomes" id="UP000037848">
    <property type="component" value="Unassembled WGS sequence"/>
</dbReference>
<comment type="subcellular location">
    <subcellularLocation>
        <location evidence="2">Cell inner membrane</location>
        <topology evidence="2">Multi-pass membrane protein</topology>
    </subcellularLocation>
</comment>
<evidence type="ECO:0000256" key="12">
    <source>
        <dbReference type="ARBA" id="ARBA00022989"/>
    </source>
</evidence>
<evidence type="ECO:0000256" key="9">
    <source>
        <dbReference type="ARBA" id="ARBA00022741"/>
    </source>
</evidence>
<evidence type="ECO:0000313" key="18">
    <source>
        <dbReference type="EMBL" id="KPH63472.1"/>
    </source>
</evidence>
<dbReference type="InterPro" id="IPR003594">
    <property type="entry name" value="HATPase_dom"/>
</dbReference>
<keyword evidence="4" id="KW-1003">Cell membrane</keyword>
<evidence type="ECO:0000256" key="10">
    <source>
        <dbReference type="ARBA" id="ARBA00022777"/>
    </source>
</evidence>
<dbReference type="EMBL" id="LHPH01000008">
    <property type="protein sequence ID" value="KPH63472.1"/>
    <property type="molecule type" value="Genomic_DNA"/>
</dbReference>
<dbReference type="SUPFAM" id="SSF47384">
    <property type="entry name" value="Homodimeric domain of signal transducing histidine kinase"/>
    <property type="match status" value="1"/>
</dbReference>
<dbReference type="PATRIC" id="fig|187330.3.peg.3942"/>
<dbReference type="Gene3D" id="3.30.565.10">
    <property type="entry name" value="Histidine kinase-like ATPase, C-terminal domain"/>
    <property type="match status" value="1"/>
</dbReference>
<dbReference type="GO" id="GO:0000155">
    <property type="term" value="F:phosphorelay sensor kinase activity"/>
    <property type="evidence" value="ECO:0007669"/>
    <property type="project" value="InterPro"/>
</dbReference>
<name>A0A0N1MUH7_9GAMM</name>
<dbReference type="Pfam" id="PF00512">
    <property type="entry name" value="HisKA"/>
    <property type="match status" value="1"/>
</dbReference>
<keyword evidence="8 16" id="KW-0812">Transmembrane</keyword>
<dbReference type="InterPro" id="IPR004358">
    <property type="entry name" value="Sig_transdc_His_kin-like_C"/>
</dbReference>
<keyword evidence="11" id="KW-0067">ATP-binding</keyword>
<evidence type="ECO:0000256" key="8">
    <source>
        <dbReference type="ARBA" id="ARBA00022692"/>
    </source>
</evidence>
<dbReference type="InterPro" id="IPR005467">
    <property type="entry name" value="His_kinase_dom"/>
</dbReference>
<dbReference type="Pfam" id="PF02743">
    <property type="entry name" value="dCache_1"/>
    <property type="match status" value="1"/>
</dbReference>
<evidence type="ECO:0000256" key="2">
    <source>
        <dbReference type="ARBA" id="ARBA00004429"/>
    </source>
</evidence>
<keyword evidence="14 16" id="KW-0472">Membrane</keyword>
<dbReference type="FunFam" id="1.10.287.130:FF:000049">
    <property type="entry name" value="C4-dicarboxylate transport sensor protein DctB"/>
    <property type="match status" value="1"/>
</dbReference>
<dbReference type="GO" id="GO:0005886">
    <property type="term" value="C:plasma membrane"/>
    <property type="evidence" value="ECO:0007669"/>
    <property type="project" value="UniProtKB-SubCell"/>
</dbReference>
<dbReference type="SMART" id="SM00387">
    <property type="entry name" value="HATPase_c"/>
    <property type="match status" value="1"/>
</dbReference>
<comment type="catalytic activity">
    <reaction evidence="1">
        <text>ATP + protein L-histidine = ADP + protein N-phospho-L-histidine.</text>
        <dbReference type="EC" id="2.7.13.3"/>
    </reaction>
</comment>
<dbReference type="InterPro" id="IPR003661">
    <property type="entry name" value="HisK_dim/P_dom"/>
</dbReference>
<dbReference type="PIRSF" id="PIRSF036431">
    <property type="entry name" value="STHK_DctB"/>
    <property type="match status" value="1"/>
</dbReference>
<reference evidence="18 19" key="1">
    <citation type="submission" date="2015-08" db="EMBL/GenBank/DDBJ databases">
        <title>Draft Genome Sequence of Pseudoalteromonas porphyrae UCD-SED14.</title>
        <authorList>
            <person name="Coil D.A."/>
            <person name="Jospin G."/>
            <person name="Lee R.D."/>
            <person name="Eisen J.A."/>
        </authorList>
    </citation>
    <scope>NUCLEOTIDE SEQUENCE [LARGE SCALE GENOMIC DNA]</scope>
    <source>
        <strain evidence="18 19">UCD-SED14</strain>
    </source>
</reference>
<dbReference type="SUPFAM" id="SSF55874">
    <property type="entry name" value="ATPase domain of HSP90 chaperone/DNA topoisomerase II/histidine kinase"/>
    <property type="match status" value="1"/>
</dbReference>
<dbReference type="EC" id="2.7.13.3" evidence="3"/>
<dbReference type="Gene3D" id="1.10.287.130">
    <property type="match status" value="1"/>
</dbReference>
<keyword evidence="5" id="KW-0997">Cell inner membrane</keyword>
<dbReference type="PANTHER" id="PTHR43065:SF46">
    <property type="entry name" value="C4-DICARBOXYLATE TRANSPORT SENSOR PROTEIN DCTB"/>
    <property type="match status" value="1"/>
</dbReference>
<dbReference type="InterPro" id="IPR029151">
    <property type="entry name" value="Sensor-like_sf"/>
</dbReference>
<evidence type="ECO:0000313" key="19">
    <source>
        <dbReference type="Proteomes" id="UP000037848"/>
    </source>
</evidence>
<keyword evidence="9" id="KW-0547">Nucleotide-binding</keyword>
<keyword evidence="13" id="KW-0902">Two-component regulatory system</keyword>
<dbReference type="InterPro" id="IPR036890">
    <property type="entry name" value="HATPase_C_sf"/>
</dbReference>